<evidence type="ECO:0000256" key="2">
    <source>
        <dbReference type="ARBA" id="ARBA00004882"/>
    </source>
</evidence>
<gene>
    <name evidence="13" type="primary">ribD</name>
    <name evidence="13" type="ORF">CFH80_04435</name>
</gene>
<evidence type="ECO:0000256" key="3">
    <source>
        <dbReference type="ARBA" id="ARBA00004910"/>
    </source>
</evidence>
<dbReference type="GO" id="GO:0009231">
    <property type="term" value="P:riboflavin biosynthetic process"/>
    <property type="evidence" value="ECO:0007669"/>
    <property type="project" value="UniProtKB-UniPathway"/>
</dbReference>
<evidence type="ECO:0000259" key="12">
    <source>
        <dbReference type="PROSITE" id="PS51747"/>
    </source>
</evidence>
<comment type="similarity">
    <text evidence="5">In the C-terminal section; belongs to the HTP reductase family.</text>
</comment>
<dbReference type="InterPro" id="IPR004794">
    <property type="entry name" value="Eubact_RibD"/>
</dbReference>
<evidence type="ECO:0000313" key="14">
    <source>
        <dbReference type="Proteomes" id="UP000231638"/>
    </source>
</evidence>
<evidence type="ECO:0000256" key="8">
    <source>
        <dbReference type="ARBA" id="ARBA00019930"/>
    </source>
</evidence>
<dbReference type="Pfam" id="PF00383">
    <property type="entry name" value="dCMP_cyt_deam_1"/>
    <property type="match status" value="1"/>
</dbReference>
<evidence type="ECO:0000256" key="4">
    <source>
        <dbReference type="ARBA" id="ARBA00005259"/>
    </source>
</evidence>
<dbReference type="GO" id="GO:0008703">
    <property type="term" value="F:5-amino-6-(5-phosphoribosylamino)uracil reductase activity"/>
    <property type="evidence" value="ECO:0007669"/>
    <property type="project" value="UniProtKB-EC"/>
</dbReference>
<name>A0A2D3WE10_9BACT</name>
<dbReference type="Gene3D" id="3.40.140.10">
    <property type="entry name" value="Cytidine Deaminase, domain 2"/>
    <property type="match status" value="1"/>
</dbReference>
<keyword evidence="10" id="KW-0560">Oxidoreductase</keyword>
<comment type="pathway">
    <text evidence="3">Cofactor biosynthesis; riboflavin biosynthesis; 5-amino-6-(D-ribitylamino)uracil from GTP: step 3/4.</text>
</comment>
<dbReference type="InterPro" id="IPR002734">
    <property type="entry name" value="RibDG_C"/>
</dbReference>
<evidence type="ECO:0000313" key="13">
    <source>
        <dbReference type="EMBL" id="DAB36516.1"/>
    </source>
</evidence>
<evidence type="ECO:0000256" key="10">
    <source>
        <dbReference type="ARBA" id="ARBA00023002"/>
    </source>
</evidence>
<keyword evidence="9" id="KW-0521">NADP</keyword>
<dbReference type="EC" id="3.5.4.26" evidence="6"/>
<evidence type="ECO:0000256" key="1">
    <source>
        <dbReference type="ARBA" id="ARBA00002151"/>
    </source>
</evidence>
<reference evidence="13 14" key="1">
    <citation type="journal article" date="2017" name="Front. Microbiol.">
        <title>Comparative Genomic Analysis of the Class Epsilonproteobacteria and Proposed Reclassification to Epsilonbacteraeota (phyl. nov.).</title>
        <authorList>
            <person name="Waite D.W."/>
            <person name="Vanwonterghem I."/>
            <person name="Rinke C."/>
            <person name="Parks D.H."/>
            <person name="Zhang Y."/>
            <person name="Takai K."/>
            <person name="Sievert S.M."/>
            <person name="Simon J."/>
            <person name="Campbell B.J."/>
            <person name="Hanson T.E."/>
            <person name="Woyke T."/>
            <person name="Klotz M.G."/>
            <person name="Hugenholtz P."/>
        </authorList>
    </citation>
    <scope>NUCLEOTIDE SEQUENCE [LARGE SCALE GENOMIC DNA]</scope>
    <source>
        <strain evidence="13">UBA11420</strain>
    </source>
</reference>
<dbReference type="Gene3D" id="3.40.430.10">
    <property type="entry name" value="Dihydrofolate Reductase, subunit A"/>
    <property type="match status" value="1"/>
</dbReference>
<dbReference type="InterPro" id="IPR002125">
    <property type="entry name" value="CMP_dCMP_dom"/>
</dbReference>
<dbReference type="GO" id="GO:0008835">
    <property type="term" value="F:diaminohydroxyphosphoribosylaminopyrimidine deaminase activity"/>
    <property type="evidence" value="ECO:0007669"/>
    <property type="project" value="UniProtKB-EC"/>
</dbReference>
<dbReference type="PROSITE" id="PS51747">
    <property type="entry name" value="CYT_DCMP_DEAMINASES_2"/>
    <property type="match status" value="1"/>
</dbReference>
<dbReference type="EC" id="1.1.1.193" evidence="7"/>
<dbReference type="SUPFAM" id="SSF53927">
    <property type="entry name" value="Cytidine deaminase-like"/>
    <property type="match status" value="1"/>
</dbReference>
<evidence type="ECO:0000256" key="6">
    <source>
        <dbReference type="ARBA" id="ARBA00012766"/>
    </source>
</evidence>
<dbReference type="EMBL" id="DLUG01000120">
    <property type="protein sequence ID" value="DAB36516.1"/>
    <property type="molecule type" value="Genomic_DNA"/>
</dbReference>
<dbReference type="AlphaFoldDB" id="A0A2D3WE10"/>
<comment type="pathway">
    <text evidence="2">Cofactor biosynthesis; riboflavin biosynthesis; 5-amino-6-(D-ribitylamino)uracil from GTP: step 2/4.</text>
</comment>
<dbReference type="STRING" id="366522.GCA_001548055_02515"/>
<proteinExistence type="inferred from homology"/>
<evidence type="ECO:0000256" key="5">
    <source>
        <dbReference type="ARBA" id="ARBA00007417"/>
    </source>
</evidence>
<dbReference type="CDD" id="cd01284">
    <property type="entry name" value="Riboflavin_deaminase-reductase"/>
    <property type="match status" value="1"/>
</dbReference>
<comment type="function">
    <text evidence="1">Converts 2,5-diamino-6-(ribosylamino)-4(3h)-pyrimidinone 5'-phosphate into 5-amino-6-(ribosylamino)-2,4(1h,3h)-pyrimidinedione 5'-phosphate.</text>
</comment>
<dbReference type="InterPro" id="IPR050765">
    <property type="entry name" value="Riboflavin_Biosynth_HTPR"/>
</dbReference>
<dbReference type="PANTHER" id="PTHR38011:SF7">
    <property type="entry name" value="2,5-DIAMINO-6-RIBOSYLAMINO-4(3H)-PYRIMIDINONE 5'-PHOSPHATE REDUCTASE"/>
    <property type="match status" value="1"/>
</dbReference>
<keyword evidence="11" id="KW-0511">Multifunctional enzyme</keyword>
<evidence type="ECO:0000256" key="11">
    <source>
        <dbReference type="ARBA" id="ARBA00023268"/>
    </source>
</evidence>
<sequence>MVRAYDTPLMQKALKAAWAYQILTFPNPAVGAVVSDDTGTILGIGAHVRAGSPHAEVIALKEAYVALTHDHAINALEDSQEIHDYLTLHHRSLFHPLTLHVTLEPCHHYGKTPPCSHLIQTLGIKRVVIGSYDESTQAKGGGAYLRTYGVEVEYGCEKEACDRLLAPFTCQLHRRPFLFFKVALSANGVATGGTISSLESRTRVHALRDRCDLLVIGGNTVRVDRPILDARLVQGKAPDILIYSHHKTWDHSIPLFSVANRHVSISDELALDAYRMVMIEGAQGMLDAVQQSVQWYLIFRSPHTKEGKALVLPQGLELCYCETIGEDTLSWYYKRT</sequence>
<dbReference type="NCBIfam" id="TIGR00326">
    <property type="entry name" value="eubact_ribD"/>
    <property type="match status" value="1"/>
</dbReference>
<evidence type="ECO:0000256" key="7">
    <source>
        <dbReference type="ARBA" id="ARBA00013173"/>
    </source>
</evidence>
<organism evidence="13 14">
    <name type="scientific">Sulfurospirillum cavolei</name>
    <dbReference type="NCBI Taxonomy" id="366522"/>
    <lineage>
        <taxon>Bacteria</taxon>
        <taxon>Pseudomonadati</taxon>
        <taxon>Campylobacterota</taxon>
        <taxon>Epsilonproteobacteria</taxon>
        <taxon>Campylobacterales</taxon>
        <taxon>Sulfurospirillaceae</taxon>
        <taxon>Sulfurospirillum</taxon>
    </lineage>
</organism>
<comment type="similarity">
    <text evidence="4">In the N-terminal section; belongs to the cytidine and deoxycytidylate deaminase family.</text>
</comment>
<dbReference type="SUPFAM" id="SSF53597">
    <property type="entry name" value="Dihydrofolate reductase-like"/>
    <property type="match status" value="1"/>
</dbReference>
<dbReference type="InterPro" id="IPR024072">
    <property type="entry name" value="DHFR-like_dom_sf"/>
</dbReference>
<dbReference type="Proteomes" id="UP000231638">
    <property type="component" value="Unassembled WGS sequence"/>
</dbReference>
<comment type="caution">
    <text evidence="13">The sequence shown here is derived from an EMBL/GenBank/DDBJ whole genome shotgun (WGS) entry which is preliminary data.</text>
</comment>
<dbReference type="PANTHER" id="PTHR38011">
    <property type="entry name" value="DIHYDROFOLATE REDUCTASE FAMILY PROTEIN (AFU_ORTHOLOGUE AFUA_8G06820)"/>
    <property type="match status" value="1"/>
</dbReference>
<dbReference type="InterPro" id="IPR016193">
    <property type="entry name" value="Cytidine_deaminase-like"/>
</dbReference>
<protein>
    <recommendedName>
        <fullName evidence="8">Riboflavin biosynthesis protein RibD</fullName>
        <ecNumber evidence="7">1.1.1.193</ecNumber>
        <ecNumber evidence="6">3.5.4.26</ecNumber>
    </recommendedName>
</protein>
<dbReference type="Pfam" id="PF01872">
    <property type="entry name" value="RibD_C"/>
    <property type="match status" value="1"/>
</dbReference>
<dbReference type="UniPathway" id="UPA00275">
    <property type="reaction ID" value="UER00401"/>
</dbReference>
<accession>A0A2D3WE10</accession>
<feature type="domain" description="CMP/dCMP-type deaminase" evidence="12">
    <location>
        <begin position="4"/>
        <end position="153"/>
    </location>
</feature>
<evidence type="ECO:0000256" key="9">
    <source>
        <dbReference type="ARBA" id="ARBA00022857"/>
    </source>
</evidence>